<keyword evidence="2" id="KW-0645">Protease</keyword>
<proteinExistence type="inferred from homology"/>
<evidence type="ECO:0000256" key="3">
    <source>
        <dbReference type="ARBA" id="ARBA00022729"/>
    </source>
</evidence>
<evidence type="ECO:0000256" key="2">
    <source>
        <dbReference type="ARBA" id="ARBA00022670"/>
    </source>
</evidence>
<evidence type="ECO:0000313" key="6">
    <source>
        <dbReference type="Proteomes" id="UP000035681"/>
    </source>
</evidence>
<dbReference type="AlphaFoldDB" id="A0A0K0E4V6"/>
<name>A0A0K0E4V6_STRER</name>
<dbReference type="GO" id="GO:0070008">
    <property type="term" value="F:serine-type exopeptidase activity"/>
    <property type="evidence" value="ECO:0007669"/>
    <property type="project" value="InterPro"/>
</dbReference>
<dbReference type="FunFam" id="1.20.120.980:FF:000003">
    <property type="entry name" value="Serine protease 16"/>
    <property type="match status" value="1"/>
</dbReference>
<dbReference type="InterPro" id="IPR008758">
    <property type="entry name" value="Peptidase_S28"/>
</dbReference>
<evidence type="ECO:0000313" key="7">
    <source>
        <dbReference type="WBParaSite" id="SSTP_0000452500.1"/>
    </source>
</evidence>
<dbReference type="PANTHER" id="PTHR11010:SF105">
    <property type="entry name" value="PEPTIDASE S28-RELATED"/>
    <property type="match status" value="1"/>
</dbReference>
<dbReference type="InterPro" id="IPR042269">
    <property type="entry name" value="Ser_carbopepase_S28_SKS"/>
</dbReference>
<comment type="similarity">
    <text evidence="1">Belongs to the peptidase S28 family.</text>
</comment>
<evidence type="ECO:0000256" key="5">
    <source>
        <dbReference type="ARBA" id="ARBA00023180"/>
    </source>
</evidence>
<sequence length="1063" mass="121648">MNKFFYFLLCTIFLINIYWVNGKLHKKVPGSLRFLNGRPYEGFRGHRLRIPEDIKKKLDSQYNEENMEFYYSQKLDHFNYDLRRWNQRYFYNGDLYKDGGPQFLNIGGEGPISIYDVVYPESPFVTWGSELGAMLFSIEHRFYGKSRPFSSQTVPALTYLTSKQALADIADFIREMNIKYKIKNPKWVVFGGSYSGALSLWFRQQYPDLCVGAVGSSAPVQPVVDFYKYLNVCQNSLFNNGSYTCGEEIKKGIKKLIEYSYDDTKRPYLSLLFQLQPPLETTTLNYKTLQNLYSSIIGNFMGSVQYSRVNAGPYKTGLSIPDVCGIMEDMTKDPLDKLAIVNKYIFENTYDRPYTGMDYSYLEEVNFLQDVEYDDNDLSASASRSWIWQTCNEFGYFQAGSAGNHSIWGTSIPNNLNIDLCTDVFGSQFNIDYIKNAISNSLSFYGGSAGYNATNVVMPNGDIDPWHALGTYNQTDTMIPYLIHNTAHCADMEPPSENDAPGLTYVRILILQNIKNWIGLTFNSNKSIKNFEKKNNIENKNNINDKKEKLIDNLEISKINEIPVKFNSKLIKNTNKEDIMKKNIGMVHGLKSPKVNKDDIITSSSDITIGFIEQKLDHFNVTDIRTLQQKYFVNRKFNQNKSIAFVMIGGEGKAGEKWVTLESLPMIELAKFVGADIYQLEHRFYGDSHAPNNDLSTDNYQYLTSKQALADLAVFIKTMNNRYNYVNPQWITFGGSYSGALSAWFRELYPDLTVGAMASSGPVLAKTDFFEYLQVVQKSISTYSQSCADNIALGFELMQKMIMMQDGRDFLNKLFNFTYPWNINSTVEDYDVQSFFSNVYGNFQGAVQYSLDNTGEYVNGYGIKDVCEIMNNQTNDPLVNIVNVVNYMNTMYYDSSTPVPMSNTYKETVDFYKTASYDNGGSDAKSWLWQTCNEFGYFQSSDLGYNIFESSCNVNIYINICIDVFGPQFTRNTIDQNIIRTNNFYGGNKNYYGSNVVMAYGSVDPWHALGSYVYDKSRNLISYLIDGTAHCADLYPPRDSDLPDLKYKRELIRANLMSFLKLE</sequence>
<keyword evidence="4" id="KW-0378">Hydrolase</keyword>
<evidence type="ECO:0000256" key="1">
    <source>
        <dbReference type="ARBA" id="ARBA00011079"/>
    </source>
</evidence>
<dbReference type="Gene3D" id="3.40.50.1820">
    <property type="entry name" value="alpha/beta hydrolase"/>
    <property type="match status" value="2"/>
</dbReference>
<dbReference type="PANTHER" id="PTHR11010">
    <property type="entry name" value="PROTEASE S28 PRO-X CARBOXYPEPTIDASE-RELATED"/>
    <property type="match status" value="1"/>
</dbReference>
<dbReference type="SUPFAM" id="SSF53474">
    <property type="entry name" value="alpha/beta-Hydrolases"/>
    <property type="match status" value="3"/>
</dbReference>
<keyword evidence="3" id="KW-0732">Signal</keyword>
<dbReference type="WBParaSite" id="SSTP_0000452500.1">
    <property type="protein sequence ID" value="SSTP_0000452500.1"/>
    <property type="gene ID" value="SSTP_0000452500"/>
</dbReference>
<organism evidence="7">
    <name type="scientific">Strongyloides stercoralis</name>
    <name type="common">Threadworm</name>
    <dbReference type="NCBI Taxonomy" id="6248"/>
    <lineage>
        <taxon>Eukaryota</taxon>
        <taxon>Metazoa</taxon>
        <taxon>Ecdysozoa</taxon>
        <taxon>Nematoda</taxon>
        <taxon>Chromadorea</taxon>
        <taxon>Rhabditida</taxon>
        <taxon>Tylenchina</taxon>
        <taxon>Panagrolaimomorpha</taxon>
        <taxon>Strongyloidoidea</taxon>
        <taxon>Strongyloididae</taxon>
        <taxon>Strongyloides</taxon>
    </lineage>
</organism>
<dbReference type="InterPro" id="IPR029058">
    <property type="entry name" value="AB_hydrolase_fold"/>
</dbReference>
<dbReference type="Pfam" id="PF05577">
    <property type="entry name" value="Peptidase_S28"/>
    <property type="match status" value="2"/>
</dbReference>
<keyword evidence="5" id="KW-0325">Glycoprotein</keyword>
<dbReference type="WBParaSite" id="TCONS_00014194.p1">
    <property type="protein sequence ID" value="TCONS_00014194.p1"/>
    <property type="gene ID" value="XLOC_009405"/>
</dbReference>
<evidence type="ECO:0000256" key="4">
    <source>
        <dbReference type="ARBA" id="ARBA00022801"/>
    </source>
</evidence>
<accession>A0A0K0E4V6</accession>
<dbReference type="GO" id="GO:0008239">
    <property type="term" value="F:dipeptidyl-peptidase activity"/>
    <property type="evidence" value="ECO:0007669"/>
    <property type="project" value="TreeGrafter"/>
</dbReference>
<keyword evidence="6" id="KW-1185">Reference proteome</keyword>
<protein>
    <submittedName>
        <fullName evidence="7">Serine protease K12H4.7</fullName>
    </submittedName>
</protein>
<reference evidence="7" key="1">
    <citation type="submission" date="2015-08" db="UniProtKB">
        <authorList>
            <consortium name="WormBaseParasite"/>
        </authorList>
    </citation>
    <scope>IDENTIFICATION</scope>
</reference>
<dbReference type="Gene3D" id="1.20.120.980">
    <property type="entry name" value="Serine carboxypeptidase S28, SKS domain"/>
    <property type="match status" value="2"/>
</dbReference>
<dbReference type="Proteomes" id="UP000035681">
    <property type="component" value="Unplaced"/>
</dbReference>
<dbReference type="GO" id="GO:0006508">
    <property type="term" value="P:proteolysis"/>
    <property type="evidence" value="ECO:0007669"/>
    <property type="project" value="UniProtKB-KW"/>
</dbReference>